<evidence type="ECO:0000313" key="4">
    <source>
        <dbReference type="Proteomes" id="UP001188597"/>
    </source>
</evidence>
<dbReference type="PROSITE" id="PS00061">
    <property type="entry name" value="ADH_SHORT"/>
    <property type="match status" value="1"/>
</dbReference>
<dbReference type="Proteomes" id="UP001188597">
    <property type="component" value="Unassembled WGS sequence"/>
</dbReference>
<dbReference type="GO" id="GO:0016616">
    <property type="term" value="F:oxidoreductase activity, acting on the CH-OH group of donors, NAD or NADP as acceptor"/>
    <property type="evidence" value="ECO:0007669"/>
    <property type="project" value="UniProtKB-ARBA"/>
</dbReference>
<dbReference type="PRINTS" id="PR00081">
    <property type="entry name" value="GDHRDH"/>
</dbReference>
<evidence type="ECO:0000256" key="1">
    <source>
        <dbReference type="ARBA" id="ARBA00006484"/>
    </source>
</evidence>
<dbReference type="PRINTS" id="PR00080">
    <property type="entry name" value="SDRFAMILY"/>
</dbReference>
<keyword evidence="4" id="KW-1185">Reference proteome</keyword>
<dbReference type="Pfam" id="PF13561">
    <property type="entry name" value="adh_short_C2"/>
    <property type="match status" value="1"/>
</dbReference>
<dbReference type="PANTHER" id="PTHR42820:SF21">
    <property type="entry name" value="SHORT-CHAIN DEHYDROGENASE REDUCTASE 3B-LIKE"/>
    <property type="match status" value="1"/>
</dbReference>
<accession>A0AA89BCM8</accession>
<dbReference type="InterPro" id="IPR020904">
    <property type="entry name" value="Sc_DH/Rdtase_CS"/>
</dbReference>
<gene>
    <name evidence="3" type="ORF">RJ639_032555</name>
</gene>
<evidence type="ECO:0000313" key="3">
    <source>
        <dbReference type="EMBL" id="KAK3035683.1"/>
    </source>
</evidence>
<comment type="similarity">
    <text evidence="1 2">Belongs to the short-chain dehydrogenases/reductases (SDR) family.</text>
</comment>
<dbReference type="AlphaFoldDB" id="A0AA89BCM8"/>
<dbReference type="PANTHER" id="PTHR42820">
    <property type="entry name" value="SHORT-CHAIN DEHYDROGENASE REDUCTASE"/>
    <property type="match status" value="1"/>
</dbReference>
<dbReference type="SUPFAM" id="SSF51735">
    <property type="entry name" value="NAD(P)-binding Rossmann-fold domains"/>
    <property type="match status" value="2"/>
</dbReference>
<dbReference type="InterPro" id="IPR036291">
    <property type="entry name" value="NAD(P)-bd_dom_sf"/>
</dbReference>
<proteinExistence type="inferred from homology"/>
<reference evidence="3" key="1">
    <citation type="submission" date="2022-12" db="EMBL/GenBank/DDBJ databases">
        <title>Draft genome assemblies for two species of Escallonia (Escalloniales).</title>
        <authorList>
            <person name="Chanderbali A."/>
            <person name="Dervinis C."/>
            <person name="Anghel I."/>
            <person name="Soltis D."/>
            <person name="Soltis P."/>
            <person name="Zapata F."/>
        </authorList>
    </citation>
    <scope>NUCLEOTIDE SEQUENCE</scope>
    <source>
        <strain evidence="3">UCBG64.0493</strain>
        <tissue evidence="3">Leaf</tissue>
    </source>
</reference>
<dbReference type="Gene3D" id="3.40.50.720">
    <property type="entry name" value="NAD(P)-binding Rossmann-like Domain"/>
    <property type="match status" value="2"/>
</dbReference>
<evidence type="ECO:0000256" key="2">
    <source>
        <dbReference type="RuleBase" id="RU000363"/>
    </source>
</evidence>
<sequence length="496" mass="53060">MAEPAPRMSKIEGKVAIITGGASGIGEATARLFADNAARAVVIADIQDEKGQRVAESIGLNRCSYIHCDVSDEEQVIHLVNQTVSKHGRLDVMFSNAGIVSGSDQTLLDLDLAELDRVFAVNARGMAACVKQAARVMLERRVRGSIVCTASVAASRGGCWRTDYIMSKHAVVGLVRSASRQLGEHGIRVNCVSPSAVATSLLCRSEEELEEVRRIYEQNTSLKGIELTSCGKPTKMAESALCRKKLEGKVAIITGGASGIGEVTARLFADHGARIVVIADIQDELGQNVAQSIGSHRCTYVHCDVSDEEQVKNMVESTVRIYGQLDIMFSNAGILSPTDQKVLDLDMSQFDRLFSVNVRGAAACVKHAGRAMVGRRVEGTIVCTGSVVASKGGPRRTDYVMSKHAVLGLVRSASKQLGEHGIRVNCVSPYAVATPLMCNSLQKEAGEVEKIHQPFTSLKGTVLKARNVADAVLFLVSDDSAFVTGHDLAVDGGFNY</sequence>
<dbReference type="FunFam" id="3.40.50.720:FF:000084">
    <property type="entry name" value="Short-chain dehydrogenase reductase"/>
    <property type="match status" value="2"/>
</dbReference>
<name>A0AA89BCM8_9ASTE</name>
<dbReference type="EMBL" id="JAVXUP010000168">
    <property type="protein sequence ID" value="KAK3035683.1"/>
    <property type="molecule type" value="Genomic_DNA"/>
</dbReference>
<dbReference type="Pfam" id="PF00106">
    <property type="entry name" value="adh_short"/>
    <property type="match status" value="1"/>
</dbReference>
<organism evidence="3 4">
    <name type="scientific">Escallonia herrerae</name>
    <dbReference type="NCBI Taxonomy" id="1293975"/>
    <lineage>
        <taxon>Eukaryota</taxon>
        <taxon>Viridiplantae</taxon>
        <taxon>Streptophyta</taxon>
        <taxon>Embryophyta</taxon>
        <taxon>Tracheophyta</taxon>
        <taxon>Spermatophyta</taxon>
        <taxon>Magnoliopsida</taxon>
        <taxon>eudicotyledons</taxon>
        <taxon>Gunneridae</taxon>
        <taxon>Pentapetalae</taxon>
        <taxon>asterids</taxon>
        <taxon>campanulids</taxon>
        <taxon>Escalloniales</taxon>
        <taxon>Escalloniaceae</taxon>
        <taxon>Escallonia</taxon>
    </lineage>
</organism>
<comment type="caution">
    <text evidence="3">The sequence shown here is derived from an EMBL/GenBank/DDBJ whole genome shotgun (WGS) entry which is preliminary data.</text>
</comment>
<protein>
    <submittedName>
        <fullName evidence="3">Uncharacterized protein</fullName>
    </submittedName>
</protein>
<dbReference type="InterPro" id="IPR002347">
    <property type="entry name" value="SDR_fam"/>
</dbReference>